<reference evidence="2" key="1">
    <citation type="submission" date="2021-05" db="EMBL/GenBank/DDBJ databases">
        <title>Genome of Sphingobium sp. strain.</title>
        <authorList>
            <person name="Fan R."/>
        </authorList>
    </citation>
    <scope>NUCLEOTIDE SEQUENCE</scope>
    <source>
        <strain evidence="2">H33</strain>
    </source>
</reference>
<dbReference type="EMBL" id="JAHGAW010000003">
    <property type="protein sequence ID" value="MBT2186421.1"/>
    <property type="molecule type" value="Genomic_DNA"/>
</dbReference>
<gene>
    <name evidence="2" type="ORF">KK488_05610</name>
</gene>
<proteinExistence type="predicted"/>
<keyword evidence="1" id="KW-0732">Signal</keyword>
<keyword evidence="3" id="KW-1185">Reference proteome</keyword>
<comment type="caution">
    <text evidence="2">The sequence shown here is derived from an EMBL/GenBank/DDBJ whole genome shotgun (WGS) entry which is preliminary data.</text>
</comment>
<organism evidence="2 3">
    <name type="scientific">Sphingobium nicotianae</name>
    <dbReference type="NCBI Taxonomy" id="2782607"/>
    <lineage>
        <taxon>Bacteria</taxon>
        <taxon>Pseudomonadati</taxon>
        <taxon>Pseudomonadota</taxon>
        <taxon>Alphaproteobacteria</taxon>
        <taxon>Sphingomonadales</taxon>
        <taxon>Sphingomonadaceae</taxon>
        <taxon>Sphingobium</taxon>
    </lineage>
</organism>
<name>A0A9X1IQ79_9SPHN</name>
<sequence length="125" mass="13563">MVKALCGSVLLLAGAQAPATTYAADFGFPELYRGEWATSPKSCNGEGRGYMRINITVMGFTDAVGHLQTLKPRGTNAIEVALDYQAQGKHWPETNILTLSAKGDRLTLSGHGKTRSYMRCPSKNR</sequence>
<evidence type="ECO:0000256" key="1">
    <source>
        <dbReference type="SAM" id="SignalP"/>
    </source>
</evidence>
<feature type="chain" id="PRO_5040947884" evidence="1">
    <location>
        <begin position="24"/>
        <end position="125"/>
    </location>
</feature>
<dbReference type="RefSeq" id="WP_214622162.1">
    <property type="nucleotide sequence ID" value="NZ_JAHGAW010000003.1"/>
</dbReference>
<dbReference type="AlphaFoldDB" id="A0A9X1IQ79"/>
<protein>
    <submittedName>
        <fullName evidence="2">Uncharacterized protein</fullName>
    </submittedName>
</protein>
<dbReference type="Proteomes" id="UP001138757">
    <property type="component" value="Unassembled WGS sequence"/>
</dbReference>
<accession>A0A9X1IQ79</accession>
<evidence type="ECO:0000313" key="2">
    <source>
        <dbReference type="EMBL" id="MBT2186421.1"/>
    </source>
</evidence>
<feature type="signal peptide" evidence="1">
    <location>
        <begin position="1"/>
        <end position="23"/>
    </location>
</feature>
<evidence type="ECO:0000313" key="3">
    <source>
        <dbReference type="Proteomes" id="UP001138757"/>
    </source>
</evidence>